<protein>
    <submittedName>
        <fullName evidence="1">Uncharacterized protein</fullName>
    </submittedName>
</protein>
<comment type="caution">
    <text evidence="1">The sequence shown here is derived from an EMBL/GenBank/DDBJ whole genome shotgun (WGS) entry which is preliminary data.</text>
</comment>
<reference evidence="1" key="2">
    <citation type="submission" date="2021-01" db="EMBL/GenBank/DDBJ databases">
        <authorList>
            <person name="Mieszkin S."/>
            <person name="Pouder E."/>
            <person name="Alain K."/>
        </authorList>
    </citation>
    <scope>NUCLEOTIDE SEQUENCE</scope>
    <source>
        <strain evidence="1">HW T2.11</strain>
    </source>
</reference>
<accession>A0A963YQ72</accession>
<evidence type="ECO:0000313" key="1">
    <source>
        <dbReference type="EMBL" id="MCB8874879.1"/>
    </source>
</evidence>
<keyword evidence="2" id="KW-1185">Reference proteome</keyword>
<dbReference type="AlphaFoldDB" id="A0A963YQ72"/>
<dbReference type="Proteomes" id="UP000708298">
    <property type="component" value="Unassembled WGS sequence"/>
</dbReference>
<reference evidence="1" key="1">
    <citation type="journal article" date="2021" name="Microorganisms">
        <title>Acidisoma silvae sp. nov. and Acidisomacellulosilytica sp. nov., Two Acidophilic Bacteria Isolated from Decaying Wood, Hydrolyzing Cellulose and Producing Poly-3-hydroxybutyrate.</title>
        <authorList>
            <person name="Mieszkin S."/>
            <person name="Pouder E."/>
            <person name="Uroz S."/>
            <person name="Simon-Colin C."/>
            <person name="Alain K."/>
        </authorList>
    </citation>
    <scope>NUCLEOTIDE SEQUENCE</scope>
    <source>
        <strain evidence="1">HW T2.11</strain>
    </source>
</reference>
<evidence type="ECO:0000313" key="2">
    <source>
        <dbReference type="Proteomes" id="UP000708298"/>
    </source>
</evidence>
<organism evidence="1 2">
    <name type="scientific">Acidisoma silvae</name>
    <dbReference type="NCBI Taxonomy" id="2802396"/>
    <lineage>
        <taxon>Bacteria</taxon>
        <taxon>Pseudomonadati</taxon>
        <taxon>Pseudomonadota</taxon>
        <taxon>Alphaproteobacteria</taxon>
        <taxon>Acetobacterales</taxon>
        <taxon>Acidocellaceae</taxon>
        <taxon>Acidisoma</taxon>
    </lineage>
</organism>
<dbReference type="RefSeq" id="WP_227320536.1">
    <property type="nucleotide sequence ID" value="NZ_JAESVB010000002.1"/>
</dbReference>
<sequence>MTDSDEKGSQAEQLALWIIRSARRGPGLPFSVWMTGHRDHWRDLQSIIALFRDINRDFTARRGAGLDIAPLSQLGMTVEERHLLRAAAAAQAEDDAVLSELTAMLCPHPALVSALADAASMLGAVLATHGYWLPKPDSDCRRLPGPALSVARRRSTTWDRADIMWP</sequence>
<dbReference type="EMBL" id="JAESVB010000002">
    <property type="protein sequence ID" value="MCB8874879.1"/>
    <property type="molecule type" value="Genomic_DNA"/>
</dbReference>
<name>A0A963YQ72_9PROT</name>
<proteinExistence type="predicted"/>
<gene>
    <name evidence="1" type="ORF">ASILVAE211_06770</name>
</gene>